<feature type="transmembrane region" description="Helical" evidence="1">
    <location>
        <begin position="12"/>
        <end position="30"/>
    </location>
</feature>
<proteinExistence type="predicted"/>
<keyword evidence="3" id="KW-1185">Reference proteome</keyword>
<sequence>MNSIIIKKYKYNLIKSIGLFLIAFIIYKYNRTGYNYFVYILGVSAILSGLMHSAAGIENTKQTTENRYLVISGLITIVGTIAIMFYLRNFYAYYSNKVMLSCWLSFQIIYAISYLVVISKINKRQFSILSILLTGLIFLTIKAFLNNKSSFSTNFTLLPIAFVGILNLYVFYIFRKHIKISAKN</sequence>
<evidence type="ECO:0008006" key="4">
    <source>
        <dbReference type="Google" id="ProtNLM"/>
    </source>
</evidence>
<feature type="transmembrane region" description="Helical" evidence="1">
    <location>
        <begin position="157"/>
        <end position="174"/>
    </location>
</feature>
<feature type="transmembrane region" description="Helical" evidence="1">
    <location>
        <begin position="68"/>
        <end position="86"/>
    </location>
</feature>
<gene>
    <name evidence="2" type="ORF">OO013_16990</name>
</gene>
<name>A0ABT3RUZ2_9BACT</name>
<feature type="transmembrane region" description="Helical" evidence="1">
    <location>
        <begin position="98"/>
        <end position="119"/>
    </location>
</feature>
<reference evidence="2 3" key="1">
    <citation type="submission" date="2022-11" db="EMBL/GenBank/DDBJ databases">
        <title>The characterization of three novel Bacteroidetes species and genomic analysis of their roles in tidal elemental geochemical cycles.</title>
        <authorList>
            <person name="Ma K."/>
        </authorList>
    </citation>
    <scope>NUCLEOTIDE SEQUENCE [LARGE SCALE GENOMIC DNA]</scope>
    <source>
        <strain evidence="2 3">M17</strain>
    </source>
</reference>
<comment type="caution">
    <text evidence="2">The sequence shown here is derived from an EMBL/GenBank/DDBJ whole genome shotgun (WGS) entry which is preliminary data.</text>
</comment>
<dbReference type="RefSeq" id="WP_266058178.1">
    <property type="nucleotide sequence ID" value="NZ_JAPFQN010000010.1"/>
</dbReference>
<protein>
    <recommendedName>
        <fullName evidence="4">DUF2339 domain-containing protein</fullName>
    </recommendedName>
</protein>
<feature type="transmembrane region" description="Helical" evidence="1">
    <location>
        <begin position="126"/>
        <end position="145"/>
    </location>
</feature>
<feature type="transmembrane region" description="Helical" evidence="1">
    <location>
        <begin position="36"/>
        <end position="56"/>
    </location>
</feature>
<evidence type="ECO:0000256" key="1">
    <source>
        <dbReference type="SAM" id="Phobius"/>
    </source>
</evidence>
<dbReference type="EMBL" id="JAPFQN010000010">
    <property type="protein sequence ID" value="MCX2745580.1"/>
    <property type="molecule type" value="Genomic_DNA"/>
</dbReference>
<accession>A0ABT3RUZ2</accession>
<organism evidence="2 3">
    <name type="scientific">Mangrovivirga halotolerans</name>
    <dbReference type="NCBI Taxonomy" id="2993936"/>
    <lineage>
        <taxon>Bacteria</taxon>
        <taxon>Pseudomonadati</taxon>
        <taxon>Bacteroidota</taxon>
        <taxon>Cytophagia</taxon>
        <taxon>Cytophagales</taxon>
        <taxon>Mangrovivirgaceae</taxon>
        <taxon>Mangrovivirga</taxon>
    </lineage>
</organism>
<evidence type="ECO:0000313" key="2">
    <source>
        <dbReference type="EMBL" id="MCX2745580.1"/>
    </source>
</evidence>
<keyword evidence="1" id="KW-0472">Membrane</keyword>
<keyword evidence="1" id="KW-0812">Transmembrane</keyword>
<keyword evidence="1" id="KW-1133">Transmembrane helix</keyword>
<evidence type="ECO:0000313" key="3">
    <source>
        <dbReference type="Proteomes" id="UP001209885"/>
    </source>
</evidence>
<dbReference type="Proteomes" id="UP001209885">
    <property type="component" value="Unassembled WGS sequence"/>
</dbReference>